<dbReference type="Pfam" id="PF11951">
    <property type="entry name" value="Fungal_trans_2"/>
    <property type="match status" value="1"/>
</dbReference>
<evidence type="ECO:0000256" key="1">
    <source>
        <dbReference type="ARBA" id="ARBA00004123"/>
    </source>
</evidence>
<dbReference type="AlphaFoldDB" id="A0AAN6QZL8"/>
<dbReference type="CDD" id="cd00067">
    <property type="entry name" value="GAL4"/>
    <property type="match status" value="1"/>
</dbReference>
<evidence type="ECO:0000313" key="5">
    <source>
        <dbReference type="Proteomes" id="UP001175353"/>
    </source>
</evidence>
<reference evidence="4" key="1">
    <citation type="submission" date="2023-06" db="EMBL/GenBank/DDBJ databases">
        <title>Black Yeasts Isolated from many extreme environments.</title>
        <authorList>
            <person name="Coleine C."/>
            <person name="Stajich J.E."/>
            <person name="Selbmann L."/>
        </authorList>
    </citation>
    <scope>NUCLEOTIDE SEQUENCE</scope>
    <source>
        <strain evidence="4">CCFEE 5200</strain>
    </source>
</reference>
<dbReference type="EMBL" id="JAUJLE010000017">
    <property type="protein sequence ID" value="KAK1007785.1"/>
    <property type="molecule type" value="Genomic_DNA"/>
</dbReference>
<accession>A0AAN6QZL8</accession>
<evidence type="ECO:0008006" key="6">
    <source>
        <dbReference type="Google" id="ProtNLM"/>
    </source>
</evidence>
<dbReference type="InterPro" id="IPR021858">
    <property type="entry name" value="Fun_TF"/>
</dbReference>
<comment type="subcellular location">
    <subcellularLocation>
        <location evidence="1">Nucleus</location>
    </subcellularLocation>
</comment>
<comment type="caution">
    <text evidence="4">The sequence shown here is derived from an EMBL/GenBank/DDBJ whole genome shotgun (WGS) entry which is preliminary data.</text>
</comment>
<dbReference type="Proteomes" id="UP001175353">
    <property type="component" value="Unassembled WGS sequence"/>
</dbReference>
<protein>
    <recommendedName>
        <fullName evidence="6">Zn(2)-C6 fungal-type domain-containing protein</fullName>
    </recommendedName>
</protein>
<keyword evidence="2" id="KW-0539">Nucleus</keyword>
<sequence length="883" mass="97010">MKKLREATSGRTPSQSLRAYHRVVHSHQPVVNSISQELGAVGGCDGAQVEDRMLKCTEDRPVCAQCAKANRECILSQGITFRHQQNPSMNATVQGAASLKSFYGYRETFAKSTTWVDVPQKLTFVYTNNPYEDEDKADGVGQGHDQTTTPGDDDFAARLTALANNAAMYSAEQRAPEWEASQPLSYPAYATHGLEALSAAVASQDPYDYVPPSLPAVQSERPYSAAMMSPSLQIHPTSAQPHNNLDFILNHSSAEPTLGDGNVDPQLHSETSLDIEQPLLQHHHHDQWSPTDVRTPSYLSAFGRPRSHSKGSTLLRRVPTIEDPELAYLMRDFSERAGLWMDLFDLGLFFSTTVPVLAVRCPLLLYSCVALSAKSLARVNGRKPVMGGQVTPSRQSRMEMWTGAARDAEDWIRRAREFYDRAVTLLRQALDGATGPVASTLRENVSLDTTAAAQGVPLPTTDSDELVAATAILCVYEFLDASGQAWTSHLDGAKSLFDIAKDSMVPLTLPPSPVSIAQQVTDRFSDLSDTDRPRPQRGLSQGRRAVFWNFARQDMISAFINNTSTRLDTADLPMWRSAGLKLTPEGFVCPSNPQHPDYTPENAMPDDLISNALVWLLQKLVNFIAAGDDVPETLSPQGLGIRQQELLAYWQSLDEQFRIWHEGLPLSFHATAIHFPTPNPEDPSKRSIEEKWFPRPMCASTMQSYHFAQIQLLHNKPHLSTSHPIPIPTPKPHPYHPHEPPHQSPARPVTASAGSSLAARHASYATILQLSRGHAREIVAIGLGRADEGARIHAVQALWTAGLVLGVAGADEERGGGETEGWRRRIVGLLRGIERDVGWASGYRVRSLLELWGLPGDWGGGGGESEELDREGEGGRQYDALGI</sequence>
<dbReference type="GO" id="GO:0008270">
    <property type="term" value="F:zinc ion binding"/>
    <property type="evidence" value="ECO:0007669"/>
    <property type="project" value="InterPro"/>
</dbReference>
<organism evidence="4 5">
    <name type="scientific">Friedmanniomyces endolithicus</name>
    <dbReference type="NCBI Taxonomy" id="329885"/>
    <lineage>
        <taxon>Eukaryota</taxon>
        <taxon>Fungi</taxon>
        <taxon>Dikarya</taxon>
        <taxon>Ascomycota</taxon>
        <taxon>Pezizomycotina</taxon>
        <taxon>Dothideomycetes</taxon>
        <taxon>Dothideomycetidae</taxon>
        <taxon>Mycosphaerellales</taxon>
        <taxon>Teratosphaeriaceae</taxon>
        <taxon>Friedmanniomyces</taxon>
    </lineage>
</organism>
<keyword evidence="5" id="KW-1185">Reference proteome</keyword>
<evidence type="ECO:0000256" key="2">
    <source>
        <dbReference type="ARBA" id="ARBA00023242"/>
    </source>
</evidence>
<evidence type="ECO:0000256" key="3">
    <source>
        <dbReference type="SAM" id="MobiDB-lite"/>
    </source>
</evidence>
<dbReference type="PANTHER" id="PTHR37534">
    <property type="entry name" value="TRANSCRIPTIONAL ACTIVATOR PROTEIN UGA3"/>
    <property type="match status" value="1"/>
</dbReference>
<feature type="region of interest" description="Disordered" evidence="3">
    <location>
        <begin position="860"/>
        <end position="883"/>
    </location>
</feature>
<dbReference type="PANTHER" id="PTHR37534:SF9">
    <property type="entry name" value="ZN(II)2CYS6 TRANSCRIPTION FACTOR (EUROFUNG)"/>
    <property type="match status" value="1"/>
</dbReference>
<dbReference type="GO" id="GO:0000976">
    <property type="term" value="F:transcription cis-regulatory region binding"/>
    <property type="evidence" value="ECO:0007669"/>
    <property type="project" value="TreeGrafter"/>
</dbReference>
<proteinExistence type="predicted"/>
<dbReference type="GO" id="GO:0000981">
    <property type="term" value="F:DNA-binding transcription factor activity, RNA polymerase II-specific"/>
    <property type="evidence" value="ECO:0007669"/>
    <property type="project" value="InterPro"/>
</dbReference>
<feature type="region of interest" description="Disordered" evidence="3">
    <location>
        <begin position="722"/>
        <end position="750"/>
    </location>
</feature>
<dbReference type="GO" id="GO:0045944">
    <property type="term" value="P:positive regulation of transcription by RNA polymerase II"/>
    <property type="evidence" value="ECO:0007669"/>
    <property type="project" value="TreeGrafter"/>
</dbReference>
<dbReference type="GO" id="GO:0005634">
    <property type="term" value="C:nucleus"/>
    <property type="evidence" value="ECO:0007669"/>
    <property type="project" value="UniProtKB-SubCell"/>
</dbReference>
<evidence type="ECO:0000313" key="4">
    <source>
        <dbReference type="EMBL" id="KAK1007785.1"/>
    </source>
</evidence>
<gene>
    <name evidence="4" type="ORF">LTR91_003314</name>
</gene>
<dbReference type="InterPro" id="IPR001138">
    <property type="entry name" value="Zn2Cys6_DnaBD"/>
</dbReference>
<name>A0AAN6QZL8_9PEZI</name>